<dbReference type="PANTHER" id="PTHR21024">
    <property type="entry name" value="GROWTH HORMONE-INDUCIBLE SOLUBLE PROTEIN-RELATED"/>
    <property type="match status" value="1"/>
</dbReference>
<dbReference type="InterPro" id="IPR008011">
    <property type="entry name" value="Complex1_LYR_dom"/>
</dbReference>
<dbReference type="CDD" id="cd20265">
    <property type="entry name" value="Complex1_LYR_ETFRF1_LYRM5"/>
    <property type="match status" value="1"/>
</dbReference>
<feature type="domain" description="Complex 1 LYR protein" evidence="2">
    <location>
        <begin position="51"/>
        <end position="102"/>
    </location>
</feature>
<dbReference type="GO" id="GO:0005739">
    <property type="term" value="C:mitochondrion"/>
    <property type="evidence" value="ECO:0007669"/>
    <property type="project" value="TreeGrafter"/>
</dbReference>
<accession>A0A484C763</accession>
<evidence type="ECO:0000259" key="2">
    <source>
        <dbReference type="Pfam" id="PF05347"/>
    </source>
</evidence>
<dbReference type="InterPro" id="IPR045296">
    <property type="entry name" value="Complex1_LYR_ETFRF1_LYRM5"/>
</dbReference>
<dbReference type="STRING" id="8167.A0A484C763"/>
<dbReference type="EMBL" id="SCKG01000023">
    <property type="protein sequence ID" value="TDG96803.1"/>
    <property type="molecule type" value="Genomic_DNA"/>
</dbReference>
<protein>
    <recommendedName>
        <fullName evidence="2">Complex 1 LYR protein domain-containing protein</fullName>
    </recommendedName>
</protein>
<sequence>MLNDAETKKLYSVQLCSVRGRRSTLIVHTLCCRRSVKGHLVSDMANPFRGQVIKLYRTLLYLGRDYPQGSAYFKERLKFAFMKNKDVTDPDKIQKLVARGNSLIKELEAMCFLRKYEVMKKKYCQTKK</sequence>
<evidence type="ECO:0000313" key="4">
    <source>
        <dbReference type="Proteomes" id="UP000295070"/>
    </source>
</evidence>
<name>A0A484C763_PERFV</name>
<gene>
    <name evidence="3" type="ORF">EPR50_G00232840</name>
</gene>
<dbReference type="Pfam" id="PF05347">
    <property type="entry name" value="Complex1_LYR"/>
    <property type="match status" value="1"/>
</dbReference>
<dbReference type="GO" id="GO:0022904">
    <property type="term" value="P:respiratory electron transport chain"/>
    <property type="evidence" value="ECO:0007669"/>
    <property type="project" value="TreeGrafter"/>
</dbReference>
<keyword evidence="4" id="KW-1185">Reference proteome</keyword>
<evidence type="ECO:0000256" key="1">
    <source>
        <dbReference type="ARBA" id="ARBA00009508"/>
    </source>
</evidence>
<organism evidence="3 4">
    <name type="scientific">Perca flavescens</name>
    <name type="common">American yellow perch</name>
    <name type="synonym">Morone flavescens</name>
    <dbReference type="NCBI Taxonomy" id="8167"/>
    <lineage>
        <taxon>Eukaryota</taxon>
        <taxon>Metazoa</taxon>
        <taxon>Chordata</taxon>
        <taxon>Craniata</taxon>
        <taxon>Vertebrata</taxon>
        <taxon>Euteleostomi</taxon>
        <taxon>Actinopterygii</taxon>
        <taxon>Neopterygii</taxon>
        <taxon>Teleostei</taxon>
        <taxon>Neoteleostei</taxon>
        <taxon>Acanthomorphata</taxon>
        <taxon>Eupercaria</taxon>
        <taxon>Perciformes</taxon>
        <taxon>Percoidei</taxon>
        <taxon>Percidae</taxon>
        <taxon>Percinae</taxon>
        <taxon>Perca</taxon>
    </lineage>
</organism>
<dbReference type="AlphaFoldDB" id="A0A484C763"/>
<comment type="caution">
    <text evidence="3">The sequence shown here is derived from an EMBL/GenBank/DDBJ whole genome shotgun (WGS) entry which is preliminary data.</text>
</comment>
<dbReference type="GO" id="GO:0090324">
    <property type="term" value="P:negative regulation of oxidative phosphorylation"/>
    <property type="evidence" value="ECO:0007669"/>
    <property type="project" value="InterPro"/>
</dbReference>
<dbReference type="Proteomes" id="UP000295070">
    <property type="component" value="Chromosome 23"/>
</dbReference>
<dbReference type="PANTHER" id="PTHR21024:SF0">
    <property type="entry name" value="ELECTRON TRANSFER FLAVOPROTEIN REGULATORY FACTOR 1"/>
    <property type="match status" value="1"/>
</dbReference>
<reference evidence="3 4" key="1">
    <citation type="submission" date="2019-01" db="EMBL/GenBank/DDBJ databases">
        <title>A chromosome-scale genome assembly of the yellow perch, Perca flavescens.</title>
        <authorList>
            <person name="Feron R."/>
            <person name="Morvezen R."/>
            <person name="Bestin A."/>
            <person name="Haffray P."/>
            <person name="Klopp C."/>
            <person name="Zahm M."/>
            <person name="Cabau C."/>
            <person name="Roques C."/>
            <person name="Donnadieu C."/>
            <person name="Bouchez O."/>
            <person name="Christie M."/>
            <person name="Larson W."/>
            <person name="Guiguen Y."/>
        </authorList>
    </citation>
    <scope>NUCLEOTIDE SEQUENCE [LARGE SCALE GENOMIC DNA]</scope>
    <source>
        <strain evidence="3">YP-PL-M2</strain>
        <tissue evidence="3">Blood</tissue>
    </source>
</reference>
<evidence type="ECO:0000313" key="3">
    <source>
        <dbReference type="EMBL" id="TDG96803.1"/>
    </source>
</evidence>
<proteinExistence type="inferred from homology"/>
<comment type="similarity">
    <text evidence="1">Belongs to the complex I LYR family.</text>
</comment>
<dbReference type="InterPro" id="IPR052000">
    <property type="entry name" value="ETFRF1"/>
</dbReference>